<reference evidence="1" key="1">
    <citation type="submission" date="2021-05" db="EMBL/GenBank/DDBJ databases">
        <authorList>
            <person name="Scholz U."/>
            <person name="Mascher M."/>
            <person name="Fiebig A."/>
        </authorList>
    </citation>
    <scope>NUCLEOTIDE SEQUENCE [LARGE SCALE GENOMIC DNA]</scope>
</reference>
<proteinExistence type="predicted"/>
<reference evidence="1" key="2">
    <citation type="submission" date="2025-09" db="UniProtKB">
        <authorList>
            <consortium name="EnsemblPlants"/>
        </authorList>
    </citation>
    <scope>IDENTIFICATION</scope>
</reference>
<sequence>MAGVSAGMGVMTSLLGKLSALLGDEYKVLKGVRKEVEFLKRELSTMNALLVTLADAEKLGPLAKDWRNKVRELSYDLEDCIDVFMYRLGSGKAKGRFMRKTMGRLKALWARHEIASQIQDLKARVEEESKRRQRYRLDGIISKPGTMNIDPRLPVLFAEAKGLVAVDGPRDKIIRLLMDGKEELKVVSVVGCGGLGKRLLLWKCITKLEENFSVKLRCQCHAPSI</sequence>
<evidence type="ECO:0000313" key="1">
    <source>
        <dbReference type="EnsemblPlants" id="AVESA.00010b.r2.4CG1283360.1.CDS.1"/>
    </source>
</evidence>
<evidence type="ECO:0000313" key="2">
    <source>
        <dbReference type="Proteomes" id="UP001732700"/>
    </source>
</evidence>
<protein>
    <submittedName>
        <fullName evidence="1">Uncharacterized protein</fullName>
    </submittedName>
</protein>
<dbReference type="EnsemblPlants" id="AVESA.00010b.r2.4CG1283360.1">
    <property type="protein sequence ID" value="AVESA.00010b.r2.4CG1283360.1.CDS.1"/>
    <property type="gene ID" value="AVESA.00010b.r2.4CG1283360"/>
</dbReference>
<keyword evidence="2" id="KW-1185">Reference proteome</keyword>
<accession>A0ACD5WU05</accession>
<organism evidence="1 2">
    <name type="scientific">Avena sativa</name>
    <name type="common">Oat</name>
    <dbReference type="NCBI Taxonomy" id="4498"/>
    <lineage>
        <taxon>Eukaryota</taxon>
        <taxon>Viridiplantae</taxon>
        <taxon>Streptophyta</taxon>
        <taxon>Embryophyta</taxon>
        <taxon>Tracheophyta</taxon>
        <taxon>Spermatophyta</taxon>
        <taxon>Magnoliopsida</taxon>
        <taxon>Liliopsida</taxon>
        <taxon>Poales</taxon>
        <taxon>Poaceae</taxon>
        <taxon>BOP clade</taxon>
        <taxon>Pooideae</taxon>
        <taxon>Poodae</taxon>
        <taxon>Poeae</taxon>
        <taxon>Poeae Chloroplast Group 1 (Aveneae type)</taxon>
        <taxon>Aveninae</taxon>
        <taxon>Avena</taxon>
    </lineage>
</organism>
<dbReference type="Proteomes" id="UP001732700">
    <property type="component" value="Chromosome 4C"/>
</dbReference>
<name>A0ACD5WU05_AVESA</name>